<evidence type="ECO:0008006" key="4">
    <source>
        <dbReference type="Google" id="ProtNLM"/>
    </source>
</evidence>
<proteinExistence type="predicted"/>
<dbReference type="Proteomes" id="UP000315995">
    <property type="component" value="Chromosome"/>
</dbReference>
<evidence type="ECO:0000256" key="1">
    <source>
        <dbReference type="SAM" id="SignalP"/>
    </source>
</evidence>
<keyword evidence="3" id="KW-1185">Reference proteome</keyword>
<dbReference type="RefSeq" id="WP_141198858.1">
    <property type="nucleotide sequence ID" value="NZ_CP041186.1"/>
</dbReference>
<dbReference type="EMBL" id="CP041186">
    <property type="protein sequence ID" value="QDG52386.1"/>
    <property type="molecule type" value="Genomic_DNA"/>
</dbReference>
<feature type="chain" id="PRO_5030106514" description="Right-handed parallel beta-helix repeat-containing protein" evidence="1">
    <location>
        <begin position="21"/>
        <end position="269"/>
    </location>
</feature>
<keyword evidence="1" id="KW-0732">Signal</keyword>
<dbReference type="AlphaFoldDB" id="A0A4Y6PVM2"/>
<evidence type="ECO:0000313" key="3">
    <source>
        <dbReference type="Proteomes" id="UP000315995"/>
    </source>
</evidence>
<accession>A0A4Y6PVM2</accession>
<feature type="signal peptide" evidence="1">
    <location>
        <begin position="1"/>
        <end position="20"/>
    </location>
</feature>
<gene>
    <name evidence="2" type="ORF">FIV42_17050</name>
</gene>
<reference evidence="2 3" key="1">
    <citation type="submission" date="2019-06" db="EMBL/GenBank/DDBJ databases">
        <title>Persicimonas caeni gen. nov., sp. nov., a predatory bacterium isolated from solar saltern.</title>
        <authorList>
            <person name="Wang S."/>
        </authorList>
    </citation>
    <scope>NUCLEOTIDE SEQUENCE [LARGE SCALE GENOMIC DNA]</scope>
    <source>
        <strain evidence="2 3">YN101</strain>
    </source>
</reference>
<sequence>MKMRYLIGMAILLVVGAGCGDDTGTARPAGVGQTVVTGNGETAIYDTPTGDDCIEIGSQCVSPQDECGDDARVDVIVDDSGEYVDTVCYPGDEITHDEHKGSIKSDEDGTVVVLDGKDDGADITDNVEFKGNDGVLYGQGEDVSVVRGNVKVIGNNAAIRGVRIEGSVDLEGNDGRLTNCVIEGNLHIKGNGNMVTNCIVFGDLKAGYADAQDTTLIGNYVQKDFRAEHETTVCSGNFEFSDKNENVQLDASEADDADAVSCPTESDAQ</sequence>
<protein>
    <recommendedName>
        <fullName evidence="4">Right-handed parallel beta-helix repeat-containing protein</fullName>
    </recommendedName>
</protein>
<dbReference type="InterPro" id="IPR011050">
    <property type="entry name" value="Pectin_lyase_fold/virulence"/>
</dbReference>
<accession>A0A5B8Y8J2</accession>
<name>A0A4Y6PVM2_PERCE</name>
<organism evidence="2 3">
    <name type="scientific">Persicimonas caeni</name>
    <dbReference type="NCBI Taxonomy" id="2292766"/>
    <lineage>
        <taxon>Bacteria</taxon>
        <taxon>Deltaproteobacteria</taxon>
        <taxon>Bradymonadales</taxon>
        <taxon>Bradymonadaceae</taxon>
        <taxon>Persicimonas</taxon>
    </lineage>
</organism>
<dbReference type="PROSITE" id="PS51257">
    <property type="entry name" value="PROKAR_LIPOPROTEIN"/>
    <property type="match status" value="1"/>
</dbReference>
<evidence type="ECO:0000313" key="2">
    <source>
        <dbReference type="EMBL" id="QDG52386.1"/>
    </source>
</evidence>
<dbReference type="SUPFAM" id="SSF51126">
    <property type="entry name" value="Pectin lyase-like"/>
    <property type="match status" value="1"/>
</dbReference>